<comment type="caution">
    <text evidence="2">The sequence shown here is derived from an EMBL/GenBank/DDBJ whole genome shotgun (WGS) entry which is preliminary data.</text>
</comment>
<gene>
    <name evidence="2" type="ORF">NEMBOFW57_000958</name>
</gene>
<dbReference type="AlphaFoldDB" id="A0AAD4F0M2"/>
<feature type="region of interest" description="Disordered" evidence="1">
    <location>
        <begin position="1"/>
        <end position="83"/>
    </location>
</feature>
<accession>A0AAD4F0M2</accession>
<name>A0AAD4F0M2_9PEZI</name>
<organism evidence="2 3">
    <name type="scientific">Staphylotrichum longicolle</name>
    <dbReference type="NCBI Taxonomy" id="669026"/>
    <lineage>
        <taxon>Eukaryota</taxon>
        <taxon>Fungi</taxon>
        <taxon>Dikarya</taxon>
        <taxon>Ascomycota</taxon>
        <taxon>Pezizomycotina</taxon>
        <taxon>Sordariomycetes</taxon>
        <taxon>Sordariomycetidae</taxon>
        <taxon>Sordariales</taxon>
        <taxon>Chaetomiaceae</taxon>
        <taxon>Staphylotrichum</taxon>
    </lineage>
</organism>
<evidence type="ECO:0000313" key="2">
    <source>
        <dbReference type="EMBL" id="KAG7290952.1"/>
    </source>
</evidence>
<dbReference type="EMBL" id="JAHCVI010000001">
    <property type="protein sequence ID" value="KAG7290952.1"/>
    <property type="molecule type" value="Genomic_DNA"/>
</dbReference>
<evidence type="ECO:0000313" key="3">
    <source>
        <dbReference type="Proteomes" id="UP001197093"/>
    </source>
</evidence>
<reference evidence="2" key="1">
    <citation type="submission" date="2023-02" db="EMBL/GenBank/DDBJ databases">
        <authorList>
            <person name="Palmer J.M."/>
        </authorList>
    </citation>
    <scope>NUCLEOTIDE SEQUENCE</scope>
    <source>
        <strain evidence="2">FW57</strain>
    </source>
</reference>
<proteinExistence type="predicted"/>
<evidence type="ECO:0000256" key="1">
    <source>
        <dbReference type="SAM" id="MobiDB-lite"/>
    </source>
</evidence>
<feature type="compositionally biased region" description="Basic and acidic residues" evidence="1">
    <location>
        <begin position="31"/>
        <end position="42"/>
    </location>
</feature>
<keyword evidence="3" id="KW-1185">Reference proteome</keyword>
<dbReference type="Proteomes" id="UP001197093">
    <property type="component" value="Unassembled WGS sequence"/>
</dbReference>
<protein>
    <submittedName>
        <fullName evidence="2">Uncharacterized protein</fullName>
    </submittedName>
</protein>
<sequence>MWNDEDNNPYGGSYERRDSFASSANPSPVTHDCDEATRHESTDAESDEDENARSQGELVPRTKPGGYDSRVEQMLYENPSCPF</sequence>